<gene>
    <name evidence="1" type="ORF">Q5H94_05550</name>
</gene>
<evidence type="ECO:0000313" key="1">
    <source>
        <dbReference type="EMBL" id="MDO7841783.1"/>
    </source>
</evidence>
<reference evidence="1" key="1">
    <citation type="submission" date="2023-07" db="EMBL/GenBank/DDBJ databases">
        <authorList>
            <person name="Kim M.K."/>
        </authorList>
    </citation>
    <scope>NUCLEOTIDE SEQUENCE</scope>
    <source>
        <strain evidence="1">CA1-15</strain>
    </source>
</reference>
<dbReference type="EMBL" id="JAUQSZ010000003">
    <property type="protein sequence ID" value="MDO7841783.1"/>
    <property type="molecule type" value="Genomic_DNA"/>
</dbReference>
<protein>
    <submittedName>
        <fullName evidence="1">Uncharacterized protein</fullName>
    </submittedName>
</protein>
<dbReference type="RefSeq" id="WP_304560244.1">
    <property type="nucleotide sequence ID" value="NZ_JAUQSZ010000003.1"/>
</dbReference>
<keyword evidence="2" id="KW-1185">Reference proteome</keyword>
<proteinExistence type="predicted"/>
<dbReference type="Proteomes" id="UP001176468">
    <property type="component" value="Unassembled WGS sequence"/>
</dbReference>
<organism evidence="1 2">
    <name type="scientific">Sphingomonas immobilis</name>
    <dbReference type="NCBI Taxonomy" id="3063997"/>
    <lineage>
        <taxon>Bacteria</taxon>
        <taxon>Pseudomonadati</taxon>
        <taxon>Pseudomonadota</taxon>
        <taxon>Alphaproteobacteria</taxon>
        <taxon>Sphingomonadales</taxon>
        <taxon>Sphingomonadaceae</taxon>
        <taxon>Sphingomonas</taxon>
    </lineage>
</organism>
<name>A0ABT8ZW40_9SPHN</name>
<evidence type="ECO:0000313" key="2">
    <source>
        <dbReference type="Proteomes" id="UP001176468"/>
    </source>
</evidence>
<comment type="caution">
    <text evidence="1">The sequence shown here is derived from an EMBL/GenBank/DDBJ whole genome shotgun (WGS) entry which is preliminary data.</text>
</comment>
<sequence>MTEFIDQVWANLAQRPDVEYDNLSDMSGRGVQSQEVLEAMMRAGEDIKRRRPARRTAVIMGDAARPTLTQRQVNRTVEKVLVESRQFVAEPEALAWLLQE</sequence>
<accession>A0ABT8ZW40</accession>